<feature type="region of interest" description="Disordered" evidence="1">
    <location>
        <begin position="8"/>
        <end position="37"/>
    </location>
</feature>
<evidence type="ECO:0000313" key="3">
    <source>
        <dbReference type="Proteomes" id="UP001153954"/>
    </source>
</evidence>
<dbReference type="Proteomes" id="UP001153954">
    <property type="component" value="Unassembled WGS sequence"/>
</dbReference>
<evidence type="ECO:0000256" key="1">
    <source>
        <dbReference type="SAM" id="MobiDB-lite"/>
    </source>
</evidence>
<reference evidence="2" key="1">
    <citation type="submission" date="2022-03" db="EMBL/GenBank/DDBJ databases">
        <authorList>
            <person name="Tunstrom K."/>
        </authorList>
    </citation>
    <scope>NUCLEOTIDE SEQUENCE</scope>
</reference>
<name>A0AAU9TEY3_EUPED</name>
<protein>
    <submittedName>
        <fullName evidence="2">Uncharacterized protein</fullName>
    </submittedName>
</protein>
<dbReference type="EMBL" id="CAKOGL010000003">
    <property type="protein sequence ID" value="CAH2084587.1"/>
    <property type="molecule type" value="Genomic_DNA"/>
</dbReference>
<organism evidence="2 3">
    <name type="scientific">Euphydryas editha</name>
    <name type="common">Edith's checkerspot</name>
    <dbReference type="NCBI Taxonomy" id="104508"/>
    <lineage>
        <taxon>Eukaryota</taxon>
        <taxon>Metazoa</taxon>
        <taxon>Ecdysozoa</taxon>
        <taxon>Arthropoda</taxon>
        <taxon>Hexapoda</taxon>
        <taxon>Insecta</taxon>
        <taxon>Pterygota</taxon>
        <taxon>Neoptera</taxon>
        <taxon>Endopterygota</taxon>
        <taxon>Lepidoptera</taxon>
        <taxon>Glossata</taxon>
        <taxon>Ditrysia</taxon>
        <taxon>Papilionoidea</taxon>
        <taxon>Nymphalidae</taxon>
        <taxon>Nymphalinae</taxon>
        <taxon>Euphydryas</taxon>
    </lineage>
</organism>
<sequence>MWLCRSFRYSSRRGSGTPSPVPERGSEAGPEAPVTPALQSSVQEVQCSEVKDVCDKSACVLVKETARFNVPDGYLNTFTV</sequence>
<dbReference type="AlphaFoldDB" id="A0AAU9TEY3"/>
<keyword evidence="3" id="KW-1185">Reference proteome</keyword>
<evidence type="ECO:0000313" key="2">
    <source>
        <dbReference type="EMBL" id="CAH2084587.1"/>
    </source>
</evidence>
<accession>A0AAU9TEY3</accession>
<comment type="caution">
    <text evidence="2">The sequence shown here is derived from an EMBL/GenBank/DDBJ whole genome shotgun (WGS) entry which is preliminary data.</text>
</comment>
<gene>
    <name evidence="2" type="ORF">EEDITHA_LOCUS1142</name>
</gene>
<proteinExistence type="predicted"/>